<feature type="domain" description="Myb/SANT-like DNA-binding" evidence="2">
    <location>
        <begin position="57"/>
        <end position="125"/>
    </location>
</feature>
<dbReference type="Proteomes" id="UP001346869">
    <property type="component" value="Unassembled WGS sequence"/>
</dbReference>
<reference evidence="3 4" key="2">
    <citation type="journal article" date="2023" name="Mol. Biol. Evol.">
        <title>Genomics of Secondarily Temperate Adaptation in the Only Non-Antarctic Icefish.</title>
        <authorList>
            <person name="Rivera-Colon A.G."/>
            <person name="Rayamajhi N."/>
            <person name="Minhas B.F."/>
            <person name="Madrigal G."/>
            <person name="Bilyk K.T."/>
            <person name="Yoon V."/>
            <person name="Hune M."/>
            <person name="Gregory S."/>
            <person name="Cheng C.H.C."/>
            <person name="Catchen J.M."/>
        </authorList>
    </citation>
    <scope>NUCLEOTIDE SEQUENCE [LARGE SCALE GENOMIC DNA]</scope>
    <source>
        <strain evidence="3">JMC-PN-2008</strain>
    </source>
</reference>
<protein>
    <recommendedName>
        <fullName evidence="2">Myb/SANT-like DNA-binding domain-containing protein</fullName>
    </recommendedName>
</protein>
<dbReference type="EMBL" id="JAUZQC010000014">
    <property type="protein sequence ID" value="KAK5859381.1"/>
    <property type="molecule type" value="Genomic_DNA"/>
</dbReference>
<dbReference type="InterPro" id="IPR044822">
    <property type="entry name" value="Myb_DNA-bind_4"/>
</dbReference>
<evidence type="ECO:0000313" key="4">
    <source>
        <dbReference type="Proteomes" id="UP001346869"/>
    </source>
</evidence>
<dbReference type="AlphaFoldDB" id="A0AAN7X856"/>
<proteinExistence type="predicted"/>
<evidence type="ECO:0000259" key="2">
    <source>
        <dbReference type="Pfam" id="PF13837"/>
    </source>
</evidence>
<evidence type="ECO:0000256" key="1">
    <source>
        <dbReference type="SAM" id="MobiDB-lite"/>
    </source>
</evidence>
<comment type="caution">
    <text evidence="3">The sequence shown here is derived from an EMBL/GenBank/DDBJ whole genome shotgun (WGS) entry which is preliminary data.</text>
</comment>
<reference evidence="3 4" key="1">
    <citation type="journal article" date="2023" name="Genes (Basel)">
        <title>Chromosome-Level Genome Assembly and Circadian Gene Repertoire of the Patagonia Blennie Eleginops maclovinus-The Closest Ancestral Proxy of Antarctic Cryonotothenioids.</title>
        <authorList>
            <person name="Cheng C.C."/>
            <person name="Rivera-Colon A.G."/>
            <person name="Minhas B.F."/>
            <person name="Wilson L."/>
            <person name="Rayamajhi N."/>
            <person name="Vargas-Chacoff L."/>
            <person name="Catchen J.M."/>
        </authorList>
    </citation>
    <scope>NUCLEOTIDE SEQUENCE [LARGE SCALE GENOMIC DNA]</scope>
    <source>
        <strain evidence="3">JMC-PN-2008</strain>
    </source>
</reference>
<feature type="region of interest" description="Disordered" evidence="1">
    <location>
        <begin position="1"/>
        <end position="27"/>
    </location>
</feature>
<evidence type="ECO:0000313" key="3">
    <source>
        <dbReference type="EMBL" id="KAK5859381.1"/>
    </source>
</evidence>
<keyword evidence="4" id="KW-1185">Reference proteome</keyword>
<dbReference type="Pfam" id="PF13837">
    <property type="entry name" value="Myb_DNA-bind_4"/>
    <property type="match status" value="1"/>
</dbReference>
<organism evidence="3 4">
    <name type="scientific">Eleginops maclovinus</name>
    <name type="common">Patagonian blennie</name>
    <name type="synonym">Eleginus maclovinus</name>
    <dbReference type="NCBI Taxonomy" id="56733"/>
    <lineage>
        <taxon>Eukaryota</taxon>
        <taxon>Metazoa</taxon>
        <taxon>Chordata</taxon>
        <taxon>Craniata</taxon>
        <taxon>Vertebrata</taxon>
        <taxon>Euteleostomi</taxon>
        <taxon>Actinopterygii</taxon>
        <taxon>Neopterygii</taxon>
        <taxon>Teleostei</taxon>
        <taxon>Neoteleostei</taxon>
        <taxon>Acanthomorphata</taxon>
        <taxon>Eupercaria</taxon>
        <taxon>Perciformes</taxon>
        <taxon>Notothenioidei</taxon>
        <taxon>Eleginopidae</taxon>
        <taxon>Eleginops</taxon>
    </lineage>
</organism>
<feature type="compositionally biased region" description="Low complexity" evidence="1">
    <location>
        <begin position="156"/>
        <end position="175"/>
    </location>
</feature>
<accession>A0AAN7X856</accession>
<sequence>MCNVDSWKENSNPASSPSPSPLPANEGSNKDQTLFLIDLMRQHLVAEGEGLPRTLQDLNTGLKSSRANKKVLWKETAVKLAGHFLQSFCPDKVARKWKTLVDAYKKVKDGKGTMRFQFYAEMDDLLGEQHDIDFPVVGTAAGLDMRRPEALNQSGSSTAVPTASATPSTPQRQQLPHPPPHPL</sequence>
<feature type="region of interest" description="Disordered" evidence="1">
    <location>
        <begin position="147"/>
        <end position="183"/>
    </location>
</feature>
<name>A0AAN7X856_ELEMC</name>
<gene>
    <name evidence="3" type="ORF">PBY51_020940</name>
</gene>